<evidence type="ECO:0000256" key="1">
    <source>
        <dbReference type="ARBA" id="ARBA00004651"/>
    </source>
</evidence>
<dbReference type="FunFam" id="1.10.3470.10:FF:000001">
    <property type="entry name" value="Vitamin B12 ABC transporter permease BtuC"/>
    <property type="match status" value="1"/>
</dbReference>
<feature type="transmembrane region" description="Helical" evidence="9">
    <location>
        <begin position="148"/>
        <end position="168"/>
    </location>
</feature>
<dbReference type="GO" id="GO:0022857">
    <property type="term" value="F:transmembrane transporter activity"/>
    <property type="evidence" value="ECO:0007669"/>
    <property type="project" value="InterPro"/>
</dbReference>
<feature type="region of interest" description="Disordered" evidence="8">
    <location>
        <begin position="1"/>
        <end position="48"/>
    </location>
</feature>
<keyword evidence="6 9" id="KW-1133">Transmembrane helix</keyword>
<feature type="compositionally biased region" description="Low complexity" evidence="8">
    <location>
        <begin position="17"/>
        <end position="41"/>
    </location>
</feature>
<feature type="transmembrane region" description="Helical" evidence="9">
    <location>
        <begin position="174"/>
        <end position="197"/>
    </location>
</feature>
<dbReference type="Pfam" id="PF01032">
    <property type="entry name" value="FecCD"/>
    <property type="match status" value="1"/>
</dbReference>
<evidence type="ECO:0000313" key="10">
    <source>
        <dbReference type="EMBL" id="OUE08968.1"/>
    </source>
</evidence>
<organism evidence="10 11">
    <name type="scientific">Clavibacter michiganensis</name>
    <dbReference type="NCBI Taxonomy" id="28447"/>
    <lineage>
        <taxon>Bacteria</taxon>
        <taxon>Bacillati</taxon>
        <taxon>Actinomycetota</taxon>
        <taxon>Actinomycetes</taxon>
        <taxon>Micrococcales</taxon>
        <taxon>Microbacteriaceae</taxon>
        <taxon>Clavibacter</taxon>
    </lineage>
</organism>
<feature type="transmembrane region" description="Helical" evidence="9">
    <location>
        <begin position="56"/>
        <end position="80"/>
    </location>
</feature>
<feature type="transmembrane region" description="Helical" evidence="9">
    <location>
        <begin position="368"/>
        <end position="387"/>
    </location>
</feature>
<evidence type="ECO:0000256" key="5">
    <source>
        <dbReference type="ARBA" id="ARBA00022692"/>
    </source>
</evidence>
<keyword evidence="4" id="KW-1003">Cell membrane</keyword>
<keyword evidence="5 9" id="KW-0812">Transmembrane</keyword>
<dbReference type="GO" id="GO:0005886">
    <property type="term" value="C:plasma membrane"/>
    <property type="evidence" value="ECO:0007669"/>
    <property type="project" value="UniProtKB-SubCell"/>
</dbReference>
<feature type="transmembrane region" description="Helical" evidence="9">
    <location>
        <begin position="340"/>
        <end position="362"/>
    </location>
</feature>
<feature type="transmembrane region" description="Helical" evidence="9">
    <location>
        <begin position="259"/>
        <end position="281"/>
    </location>
</feature>
<gene>
    <name evidence="10" type="ORF">CMsap09_08485</name>
</gene>
<keyword evidence="3" id="KW-0813">Transport</keyword>
<reference evidence="10 11" key="1">
    <citation type="submission" date="2016-08" db="EMBL/GenBank/DDBJ databases">
        <title>Genome sequence of Clavibacter michiganensis spp. strain CASJ009.</title>
        <authorList>
            <person name="Thapa S.P."/>
            <person name="Coaker G."/>
        </authorList>
    </citation>
    <scope>NUCLEOTIDE SEQUENCE [LARGE SCALE GENOMIC DNA]</scope>
    <source>
        <strain evidence="10">CASJ009</strain>
    </source>
</reference>
<dbReference type="PANTHER" id="PTHR30472:SF67">
    <property type="entry name" value="PERMEASE OF ABC TRANSPORTER-RELATED"/>
    <property type="match status" value="1"/>
</dbReference>
<name>A0A251XUX7_9MICO</name>
<dbReference type="CDD" id="cd06550">
    <property type="entry name" value="TM_ABC_iron-siderophores_like"/>
    <property type="match status" value="1"/>
</dbReference>
<dbReference type="PANTHER" id="PTHR30472">
    <property type="entry name" value="FERRIC ENTEROBACTIN TRANSPORT SYSTEM PERMEASE PROTEIN"/>
    <property type="match status" value="1"/>
</dbReference>
<dbReference type="Gene3D" id="1.10.3470.10">
    <property type="entry name" value="ABC transporter involved in vitamin B12 uptake, BtuC"/>
    <property type="match status" value="1"/>
</dbReference>
<dbReference type="SUPFAM" id="SSF81345">
    <property type="entry name" value="ABC transporter involved in vitamin B12 uptake, BtuC"/>
    <property type="match status" value="1"/>
</dbReference>
<evidence type="ECO:0000256" key="6">
    <source>
        <dbReference type="ARBA" id="ARBA00022989"/>
    </source>
</evidence>
<evidence type="ECO:0000313" key="11">
    <source>
        <dbReference type="Proteomes" id="UP000195106"/>
    </source>
</evidence>
<dbReference type="InterPro" id="IPR037294">
    <property type="entry name" value="ABC_BtuC-like"/>
</dbReference>
<evidence type="ECO:0000256" key="3">
    <source>
        <dbReference type="ARBA" id="ARBA00022448"/>
    </source>
</evidence>
<comment type="similarity">
    <text evidence="2">Belongs to the binding-protein-dependent transport system permease family. FecCD subfamily.</text>
</comment>
<evidence type="ECO:0000256" key="2">
    <source>
        <dbReference type="ARBA" id="ARBA00007935"/>
    </source>
</evidence>
<protein>
    <submittedName>
        <fullName evidence="10">Putative ABC transporter permease protein</fullName>
    </submittedName>
</protein>
<feature type="transmembrane region" description="Helical" evidence="9">
    <location>
        <begin position="301"/>
        <end position="328"/>
    </location>
</feature>
<evidence type="ECO:0000256" key="8">
    <source>
        <dbReference type="SAM" id="MobiDB-lite"/>
    </source>
</evidence>
<feature type="compositionally biased region" description="Pro residues" evidence="8">
    <location>
        <begin position="1"/>
        <end position="16"/>
    </location>
</feature>
<sequence>MPATSAPPPPPTPTPPSRASAADRTAAPATATPIAAGPPASRTGDPARRARRVRRILVPALVLSAPLVLAVAMGVGAVSVSPPHVLQVVLHHVLGTPPADTGVDPIDDQIVWEYRAPRVLLALVTGAALALAGTVLQTLIRNPLADPFVLGIASGASLGAVAALVVGASAAGLLATLGVTGAAFAGAIGTLALVLALGRRGGRVDPARLVLVGVSISSLLQALTSWLQLQASPDQIAGVLFWLLGSVSGATWSSLALPAVALAAGLVGLLAAGRTLDALLLGDDRAASLGVDLSRARTLLFVVSALFTAAAVSVAGGVGFVGLIAPHLVRLVVGPAHRRLLPLAALVGGLFLVLADLAGRTLTAPRELPLSIVTALVGVPVFLAVLLRADGGRAR</sequence>
<dbReference type="EMBL" id="MDHJ01000001">
    <property type="protein sequence ID" value="OUE08968.1"/>
    <property type="molecule type" value="Genomic_DNA"/>
</dbReference>
<feature type="transmembrane region" description="Helical" evidence="9">
    <location>
        <begin position="209"/>
        <end position="229"/>
    </location>
</feature>
<comment type="subcellular location">
    <subcellularLocation>
        <location evidence="1">Cell membrane</location>
        <topology evidence="1">Multi-pass membrane protein</topology>
    </subcellularLocation>
</comment>
<feature type="transmembrane region" description="Helical" evidence="9">
    <location>
        <begin position="119"/>
        <end position="136"/>
    </location>
</feature>
<accession>A0A251XUX7</accession>
<proteinExistence type="inferred from homology"/>
<comment type="caution">
    <text evidence="10">The sequence shown here is derived from an EMBL/GenBank/DDBJ whole genome shotgun (WGS) entry which is preliminary data.</text>
</comment>
<dbReference type="Proteomes" id="UP000195106">
    <property type="component" value="Unassembled WGS sequence"/>
</dbReference>
<dbReference type="InterPro" id="IPR000522">
    <property type="entry name" value="ABC_transptr_permease_BtuC"/>
</dbReference>
<keyword evidence="7 9" id="KW-0472">Membrane</keyword>
<dbReference type="GO" id="GO:0033214">
    <property type="term" value="P:siderophore-iron import into cell"/>
    <property type="evidence" value="ECO:0007669"/>
    <property type="project" value="TreeGrafter"/>
</dbReference>
<evidence type="ECO:0000256" key="7">
    <source>
        <dbReference type="ARBA" id="ARBA00023136"/>
    </source>
</evidence>
<dbReference type="AlphaFoldDB" id="A0A251XUX7"/>
<evidence type="ECO:0000256" key="9">
    <source>
        <dbReference type="SAM" id="Phobius"/>
    </source>
</evidence>
<evidence type="ECO:0000256" key="4">
    <source>
        <dbReference type="ARBA" id="ARBA00022475"/>
    </source>
</evidence>